<dbReference type="EMBL" id="BMOE01000001">
    <property type="protein sequence ID" value="GGJ64451.1"/>
    <property type="molecule type" value="Genomic_DNA"/>
</dbReference>
<reference evidence="3" key="1">
    <citation type="journal article" date="2014" name="Int. J. Syst. Evol. Microbiol.">
        <title>Complete genome sequence of Corynebacterium casei LMG S-19264T (=DSM 44701T), isolated from a smear-ripened cheese.</title>
        <authorList>
            <consortium name="US DOE Joint Genome Institute (JGI-PGF)"/>
            <person name="Walter F."/>
            <person name="Albersmeier A."/>
            <person name="Kalinowski J."/>
            <person name="Ruckert C."/>
        </authorList>
    </citation>
    <scope>NUCLEOTIDE SEQUENCE</scope>
    <source>
        <strain evidence="3">JCM 14371</strain>
    </source>
</reference>
<name>A0A917UKT3_9DEIO</name>
<dbReference type="InterPro" id="IPR036388">
    <property type="entry name" value="WH-like_DNA-bd_sf"/>
</dbReference>
<evidence type="ECO:0000256" key="1">
    <source>
        <dbReference type="SAM" id="MobiDB-lite"/>
    </source>
</evidence>
<evidence type="ECO:0000313" key="4">
    <source>
        <dbReference type="Proteomes" id="UP000635726"/>
    </source>
</evidence>
<organism evidence="3 4">
    <name type="scientific">Deinococcus aquiradiocola</name>
    <dbReference type="NCBI Taxonomy" id="393059"/>
    <lineage>
        <taxon>Bacteria</taxon>
        <taxon>Thermotogati</taxon>
        <taxon>Deinococcota</taxon>
        <taxon>Deinococci</taxon>
        <taxon>Deinococcales</taxon>
        <taxon>Deinococcaceae</taxon>
        <taxon>Deinococcus</taxon>
    </lineage>
</organism>
<dbReference type="AlphaFoldDB" id="A0A917UKT3"/>
<dbReference type="InterPro" id="IPR036390">
    <property type="entry name" value="WH_DNA-bd_sf"/>
</dbReference>
<dbReference type="Pfam" id="PF12802">
    <property type="entry name" value="MarR_2"/>
    <property type="match status" value="1"/>
</dbReference>
<dbReference type="PANTHER" id="PTHR33164">
    <property type="entry name" value="TRANSCRIPTIONAL REGULATOR, MARR FAMILY"/>
    <property type="match status" value="1"/>
</dbReference>
<accession>A0A917UKT3</accession>
<dbReference type="InterPro" id="IPR000835">
    <property type="entry name" value="HTH_MarR-typ"/>
</dbReference>
<sequence>MDASPPTPPPTPDPAHTGPDHADTGTADLGSEALMLLGRISRLNRLFTAAISPVLERELGLSTKDIMVFGAVARGHTQPGQISAMLGTPPPTTSRLLEHLTEAGYLERSGVPGDLRKCQMNLTEHGQQTRQKALAVLGDTVAQELVRARIPQERLHGTLEELRQLEVALGIKEYA</sequence>
<dbReference type="RefSeq" id="WP_188960661.1">
    <property type="nucleotide sequence ID" value="NZ_BMOE01000001.1"/>
</dbReference>
<dbReference type="SUPFAM" id="SSF46785">
    <property type="entry name" value="Winged helix' DNA-binding domain"/>
    <property type="match status" value="1"/>
</dbReference>
<feature type="region of interest" description="Disordered" evidence="1">
    <location>
        <begin position="1"/>
        <end position="27"/>
    </location>
</feature>
<comment type="caution">
    <text evidence="3">The sequence shown here is derived from an EMBL/GenBank/DDBJ whole genome shotgun (WGS) entry which is preliminary data.</text>
</comment>
<dbReference type="PROSITE" id="PS50995">
    <property type="entry name" value="HTH_MARR_2"/>
    <property type="match status" value="1"/>
</dbReference>
<dbReference type="Proteomes" id="UP000635726">
    <property type="component" value="Unassembled WGS sequence"/>
</dbReference>
<proteinExistence type="predicted"/>
<keyword evidence="4" id="KW-1185">Reference proteome</keyword>
<dbReference type="Gene3D" id="1.10.10.10">
    <property type="entry name" value="Winged helix-like DNA-binding domain superfamily/Winged helix DNA-binding domain"/>
    <property type="match status" value="1"/>
</dbReference>
<dbReference type="GO" id="GO:0003700">
    <property type="term" value="F:DNA-binding transcription factor activity"/>
    <property type="evidence" value="ECO:0007669"/>
    <property type="project" value="InterPro"/>
</dbReference>
<dbReference type="GO" id="GO:0006950">
    <property type="term" value="P:response to stress"/>
    <property type="evidence" value="ECO:0007669"/>
    <property type="project" value="TreeGrafter"/>
</dbReference>
<feature type="compositionally biased region" description="Pro residues" evidence="1">
    <location>
        <begin position="1"/>
        <end position="13"/>
    </location>
</feature>
<evidence type="ECO:0000259" key="2">
    <source>
        <dbReference type="PROSITE" id="PS50995"/>
    </source>
</evidence>
<feature type="domain" description="HTH marR-type" evidence="2">
    <location>
        <begin position="30"/>
        <end position="164"/>
    </location>
</feature>
<dbReference type="InterPro" id="IPR039422">
    <property type="entry name" value="MarR/SlyA-like"/>
</dbReference>
<evidence type="ECO:0000313" key="3">
    <source>
        <dbReference type="EMBL" id="GGJ64451.1"/>
    </source>
</evidence>
<protein>
    <recommendedName>
        <fullName evidence="2">HTH marR-type domain-containing protein</fullName>
    </recommendedName>
</protein>
<reference evidence="3" key="2">
    <citation type="submission" date="2020-09" db="EMBL/GenBank/DDBJ databases">
        <authorList>
            <person name="Sun Q."/>
            <person name="Ohkuma M."/>
        </authorList>
    </citation>
    <scope>NUCLEOTIDE SEQUENCE</scope>
    <source>
        <strain evidence="3">JCM 14371</strain>
    </source>
</reference>
<dbReference type="PANTHER" id="PTHR33164:SF43">
    <property type="entry name" value="HTH-TYPE TRANSCRIPTIONAL REPRESSOR YETL"/>
    <property type="match status" value="1"/>
</dbReference>
<gene>
    <name evidence="3" type="ORF">GCM10008939_05460</name>
</gene>